<dbReference type="OrthoDB" id="9798386at2"/>
<evidence type="ECO:0000256" key="1">
    <source>
        <dbReference type="ARBA" id="ARBA00011073"/>
    </source>
</evidence>
<dbReference type="InterPro" id="IPR023828">
    <property type="entry name" value="Peptidase_S8_Ser-AS"/>
</dbReference>
<feature type="active site" description="Charge relay system" evidence="5 6">
    <location>
        <position position="341"/>
    </location>
</feature>
<keyword evidence="8" id="KW-0732">Signal</keyword>
<keyword evidence="12" id="KW-1185">Reference proteome</keyword>
<dbReference type="InterPro" id="IPR015500">
    <property type="entry name" value="Peptidase_S8_subtilisin-rel"/>
</dbReference>
<feature type="active site" description="Charge relay system" evidence="5 6">
    <location>
        <position position="178"/>
    </location>
</feature>
<keyword evidence="4 6" id="KW-0720">Serine protease</keyword>
<organism evidence="11 12">
    <name type="scientific">Candidatus Kurthia intestinigallinarum</name>
    <dbReference type="NCBI Taxonomy" id="1562256"/>
    <lineage>
        <taxon>Bacteria</taxon>
        <taxon>Bacillati</taxon>
        <taxon>Bacillota</taxon>
        <taxon>Bacilli</taxon>
        <taxon>Bacillales</taxon>
        <taxon>Caryophanaceae</taxon>
        <taxon>Kurthia</taxon>
    </lineage>
</organism>
<feature type="active site" description="Charge relay system" evidence="5 6">
    <location>
        <position position="142"/>
    </location>
</feature>
<evidence type="ECO:0000256" key="8">
    <source>
        <dbReference type="SAM" id="SignalP"/>
    </source>
</evidence>
<evidence type="ECO:0000313" key="12">
    <source>
        <dbReference type="Proteomes" id="UP000288623"/>
    </source>
</evidence>
<dbReference type="InterPro" id="IPR013783">
    <property type="entry name" value="Ig-like_fold"/>
</dbReference>
<dbReference type="Pfam" id="PF00082">
    <property type="entry name" value="Peptidase_S8"/>
    <property type="match status" value="1"/>
</dbReference>
<evidence type="ECO:0000256" key="3">
    <source>
        <dbReference type="ARBA" id="ARBA00022801"/>
    </source>
</evidence>
<dbReference type="PRINTS" id="PR00723">
    <property type="entry name" value="SUBTILISIN"/>
</dbReference>
<dbReference type="Pfam" id="PF17936">
    <property type="entry name" value="Big_6"/>
    <property type="match status" value="2"/>
</dbReference>
<feature type="domain" description="Bacterial Ig" evidence="10">
    <location>
        <begin position="1392"/>
        <end position="1457"/>
    </location>
</feature>
<dbReference type="Gene3D" id="3.40.50.200">
    <property type="entry name" value="Peptidase S8/S53 domain"/>
    <property type="match status" value="1"/>
</dbReference>
<protein>
    <submittedName>
        <fullName evidence="11">Protease</fullName>
    </submittedName>
</protein>
<gene>
    <name evidence="11" type="ORF">QI30_16210</name>
</gene>
<dbReference type="SUPFAM" id="SSF52743">
    <property type="entry name" value="Subtilisin-like"/>
    <property type="match status" value="1"/>
</dbReference>
<dbReference type="InterPro" id="IPR036852">
    <property type="entry name" value="Peptidase_S8/S53_dom_sf"/>
</dbReference>
<dbReference type="PANTHER" id="PTHR43806:SF11">
    <property type="entry name" value="CEREVISIN-RELATED"/>
    <property type="match status" value="1"/>
</dbReference>
<keyword evidence="3 6" id="KW-0378">Hydrolase</keyword>
<dbReference type="InterPro" id="IPR023827">
    <property type="entry name" value="Peptidase_S8_Asp-AS"/>
</dbReference>
<comment type="similarity">
    <text evidence="1 6 7">Belongs to the peptidase S8 family.</text>
</comment>
<dbReference type="Gene3D" id="2.60.40.10">
    <property type="entry name" value="Immunoglobulins"/>
    <property type="match status" value="4"/>
</dbReference>
<feature type="domain" description="Peptidase S8/S53" evidence="9">
    <location>
        <begin position="134"/>
        <end position="389"/>
    </location>
</feature>
<dbReference type="Proteomes" id="UP000288623">
    <property type="component" value="Unassembled WGS sequence"/>
</dbReference>
<evidence type="ECO:0000259" key="10">
    <source>
        <dbReference type="Pfam" id="PF17936"/>
    </source>
</evidence>
<reference evidence="11 12" key="1">
    <citation type="submission" date="2014-11" db="EMBL/GenBank/DDBJ databases">
        <title>Genome sequence and analysis of novel Kurthia sp.</title>
        <authorList>
            <person name="Lawson J.N."/>
            <person name="Gonzalez J.E."/>
            <person name="Rinauldi L."/>
            <person name="Xuan Z."/>
            <person name="Firman A."/>
            <person name="Shaddox L."/>
            <person name="Trudeau A."/>
            <person name="Shah S."/>
            <person name="Reiman D."/>
        </authorList>
    </citation>
    <scope>NUCLEOTIDE SEQUENCE [LARGE SCALE GENOMIC DNA]</scope>
    <source>
        <strain evidence="11 12">3B1D</strain>
    </source>
</reference>
<evidence type="ECO:0000313" key="11">
    <source>
        <dbReference type="EMBL" id="RUS53121.1"/>
    </source>
</evidence>
<dbReference type="EMBL" id="JTFC01000041">
    <property type="protein sequence ID" value="RUS53121.1"/>
    <property type="molecule type" value="Genomic_DNA"/>
</dbReference>
<dbReference type="InterPro" id="IPR000209">
    <property type="entry name" value="Peptidase_S8/S53_dom"/>
</dbReference>
<proteinExistence type="inferred from homology"/>
<dbReference type="GO" id="GO:0004252">
    <property type="term" value="F:serine-type endopeptidase activity"/>
    <property type="evidence" value="ECO:0007669"/>
    <property type="project" value="UniProtKB-UniRule"/>
</dbReference>
<dbReference type="PROSITE" id="PS00137">
    <property type="entry name" value="SUBTILASE_HIS"/>
    <property type="match status" value="1"/>
</dbReference>
<evidence type="ECO:0000256" key="4">
    <source>
        <dbReference type="ARBA" id="ARBA00022825"/>
    </source>
</evidence>
<evidence type="ECO:0000256" key="2">
    <source>
        <dbReference type="ARBA" id="ARBA00022670"/>
    </source>
</evidence>
<feature type="domain" description="Bacterial Ig" evidence="10">
    <location>
        <begin position="1553"/>
        <end position="1632"/>
    </location>
</feature>
<name>A0A433RQT3_9BACL</name>
<comment type="caution">
    <text evidence="11">The sequence shown here is derived from an EMBL/GenBank/DDBJ whole genome shotgun (WGS) entry which is preliminary data.</text>
</comment>
<feature type="signal peptide" evidence="8">
    <location>
        <begin position="1"/>
        <end position="27"/>
    </location>
</feature>
<dbReference type="InterPro" id="IPR041498">
    <property type="entry name" value="Big_6"/>
</dbReference>
<dbReference type="PROSITE" id="PS00136">
    <property type="entry name" value="SUBTILASE_ASP"/>
    <property type="match status" value="1"/>
</dbReference>
<dbReference type="GO" id="GO:0006508">
    <property type="term" value="P:proteolysis"/>
    <property type="evidence" value="ECO:0007669"/>
    <property type="project" value="UniProtKB-KW"/>
</dbReference>
<dbReference type="InterPro" id="IPR022398">
    <property type="entry name" value="Peptidase_S8_His-AS"/>
</dbReference>
<keyword evidence="2 6" id="KW-0645">Protease</keyword>
<evidence type="ECO:0000256" key="7">
    <source>
        <dbReference type="RuleBase" id="RU003355"/>
    </source>
</evidence>
<dbReference type="PANTHER" id="PTHR43806">
    <property type="entry name" value="PEPTIDASE S8"/>
    <property type="match status" value="1"/>
</dbReference>
<dbReference type="PROSITE" id="PS51892">
    <property type="entry name" value="SUBTILASE"/>
    <property type="match status" value="1"/>
</dbReference>
<feature type="chain" id="PRO_5019107643" evidence="8">
    <location>
        <begin position="28"/>
        <end position="1636"/>
    </location>
</feature>
<evidence type="ECO:0000256" key="5">
    <source>
        <dbReference type="PIRSR" id="PIRSR615500-1"/>
    </source>
</evidence>
<sequence>MKKTLATAATVALTASTSLPTTLSAQAETTVETTQLLVQHKENAEISTKQAKALNAEIVSEHDQTTVIDVAVSDVDEVVETLEADKDIEFVEENKIYTIADDTAMNDEFYTNQWNLKAIDTENAWKQAEDASKEGVTVAVLDTGVKATHTDLAGRVLEGATFVDSAADNKTGNDDQGHGTFVSGIIAANANNEKGIAGVAGKEDVTILPVKVMAKNGEGTANDIAEGIRYAIDQKVDVINMSLSGEYSEAIDTAVQEAAQAGIVVVAASGNGGGNADTNYPAALDNVLSVGSVSKSDQVYAGSNTGETVDLVAPGVGVVSTSLAGDLGDETGYYTTGTGTSYAAPHVAAVAALYKAQHKDASANEVSEVLTKTATDLNTEGHDRETGYGKVNAAKALENNVSIDAFTVNAPKKNADVIGVTPISVSTANDAVQTMSVFVGDKEVATGTVKDHQFTSSFDTTAFADGDYTVTVKAYDKDGVELDASERTIHIKNAPVSGYMFSVQSPNGNVAKGATVKLYEKDDEGHYSELWTGGTDNAGAVRVPSYVGTDLKDVRVVVQGKFDDAEGKNSWFMYSRELNTTGAITLTSDDTQKVALETTGKDGKGIDGAQYFITMKDDEGNTVGEMTDINKLGASESPTVYLDKGAYNIFAYAKQDGDTYFLSKTDEKITAPGSLTFDTAQAGQITVNNDNGKLENAVLYVYNDAMNEAFGEGIATGRNFYVTPGDYQYLIDAEVADDTNDGKGNWIYSFAETTKATVKTGETTKLQAGGQVDMTLEADQEAVARYAKQRNVAYIERDNANDAYKADQAFYTKQMFSDAYGNQLVGMKRGSLTEEDALYKKDVETGKTEIKADDEEWKIESKDFGNIYANYNIKRNSDGKVLLDSDTKNATNPANRMYYMYSFIVLTSVEYTQGTYDITVSAKPSPLTRQAADATKGLEKTLTMNLVDSGATLALKDAEGANVATYTTLLRAEKDENGNIEWNQYYNRNSDSTKVLNIPDNLKTSSLEGGNIAIIRYNVPNSGGKFGFIYRQFDELSDLQQDITIPENMTEVTVDPKDGDQAMNNISTKLLMIKKKVTVDGQEAYPTANTLQVYKHSSVFLEAEKDNGYVIEGNYVTLPDAEGKQDNYYFLNDKVTVDDTEGANNTVTFNKQDLAQVKIKADTEGFKDFRGAILYPYNKYSDSFTATLRTGHNFYVPADLKMNMQVRLGFGDTENNNKIWNYYFSKGTQSFTTGDVSTWKVGGQLTTEVELPKTTYKAGEEVSASAHINDAYGNQLSSVLVNQTNDYTIADEEEQGSYVLRNGQVSYEVAHGSETHAAVSGSVKPVASIIDAEGNVVSKASDEMFYNHIHGLNAPTQAGDYTLQLAIAGSPLGAVKSATKFKVAASTVIVPPVAPTPNAQVSGKTGVITGKTTPGATVVVKVGNKVIGEATANEAGNFTIKVPKQAADTKLTLIASKDGKETVTTITVIDKTAPKVTSVKASNKTNKIVVKTEKGATIKLTVGGKTYTKKANKDGEYTFTIKNLKGNAKWRMTVTDTAGNETKKTGKVVDAVAPAKPKVTTKVKSSTKTIKGTAEAGSRVYLYKHSKVIATAKTDKKGNYVLRLPKQKAATTLYVKAKDSSSNYSKGTKIIVAKSK</sequence>
<evidence type="ECO:0000256" key="6">
    <source>
        <dbReference type="PROSITE-ProRule" id="PRU01240"/>
    </source>
</evidence>
<dbReference type="InterPro" id="IPR050131">
    <property type="entry name" value="Peptidase_S8_subtilisin-like"/>
</dbReference>
<dbReference type="PROSITE" id="PS00138">
    <property type="entry name" value="SUBTILASE_SER"/>
    <property type="match status" value="1"/>
</dbReference>
<accession>A0A433RQT3</accession>
<evidence type="ECO:0000259" key="9">
    <source>
        <dbReference type="Pfam" id="PF00082"/>
    </source>
</evidence>